<dbReference type="CDD" id="cd06225">
    <property type="entry name" value="HAMP"/>
    <property type="match status" value="1"/>
</dbReference>
<dbReference type="GO" id="GO:0000155">
    <property type="term" value="F:phosphorelay sensor kinase activity"/>
    <property type="evidence" value="ECO:0007669"/>
    <property type="project" value="InterPro"/>
</dbReference>
<dbReference type="Gene3D" id="1.10.287.130">
    <property type="match status" value="1"/>
</dbReference>
<evidence type="ECO:0000256" key="13">
    <source>
        <dbReference type="ARBA" id="ARBA00023136"/>
    </source>
</evidence>
<dbReference type="InterPro" id="IPR036890">
    <property type="entry name" value="HATPase_C_sf"/>
</dbReference>
<dbReference type="Pfam" id="PF08448">
    <property type="entry name" value="PAS_4"/>
    <property type="match status" value="1"/>
</dbReference>
<dbReference type="Proteomes" id="UP000057609">
    <property type="component" value="Chromosome"/>
</dbReference>
<evidence type="ECO:0000256" key="11">
    <source>
        <dbReference type="ARBA" id="ARBA00022989"/>
    </source>
</evidence>
<dbReference type="CDD" id="cd00075">
    <property type="entry name" value="HATPase"/>
    <property type="match status" value="1"/>
</dbReference>
<dbReference type="InterPro" id="IPR005467">
    <property type="entry name" value="His_kinase_dom"/>
</dbReference>
<dbReference type="InterPro" id="IPR003594">
    <property type="entry name" value="HATPase_dom"/>
</dbReference>
<dbReference type="RefSeq" id="WP_039743100.1">
    <property type="nucleotide sequence ID" value="NZ_CP009788.1"/>
</dbReference>
<evidence type="ECO:0000256" key="2">
    <source>
        <dbReference type="ARBA" id="ARBA00004651"/>
    </source>
</evidence>
<comment type="catalytic activity">
    <reaction evidence="1">
        <text>ATP + protein L-histidine = ADP + protein N-phospho-L-histidine.</text>
        <dbReference type="EC" id="2.7.13.3"/>
    </reaction>
</comment>
<dbReference type="CDD" id="cd00130">
    <property type="entry name" value="PAS"/>
    <property type="match status" value="1"/>
</dbReference>
<dbReference type="SUPFAM" id="SSF158472">
    <property type="entry name" value="HAMP domain-like"/>
    <property type="match status" value="1"/>
</dbReference>
<dbReference type="Gene3D" id="3.30.565.10">
    <property type="entry name" value="Histidine kinase-like ATPase, C-terminal domain"/>
    <property type="match status" value="1"/>
</dbReference>
<gene>
    <name evidence="18" type="ORF">GPICK_10825</name>
</gene>
<evidence type="ECO:0000256" key="15">
    <source>
        <dbReference type="SAM" id="Phobius"/>
    </source>
</evidence>
<keyword evidence="6" id="KW-0808">Transferase</keyword>
<dbReference type="InterPro" id="IPR000014">
    <property type="entry name" value="PAS"/>
</dbReference>
<dbReference type="SUPFAM" id="SSF55874">
    <property type="entry name" value="ATPase domain of HSP90 chaperone/DNA topoisomerase II/histidine kinase"/>
    <property type="match status" value="1"/>
</dbReference>
<evidence type="ECO:0000259" key="17">
    <source>
        <dbReference type="PROSITE" id="PS50885"/>
    </source>
</evidence>
<dbReference type="SMART" id="SM00388">
    <property type="entry name" value="HisKA"/>
    <property type="match status" value="1"/>
</dbReference>
<keyword evidence="13 15" id="KW-0472">Membrane</keyword>
<evidence type="ECO:0000256" key="5">
    <source>
        <dbReference type="ARBA" id="ARBA00022553"/>
    </source>
</evidence>
<evidence type="ECO:0000256" key="1">
    <source>
        <dbReference type="ARBA" id="ARBA00000085"/>
    </source>
</evidence>
<dbReference type="HOGENOM" id="CLU_340905_0_0_7"/>
<keyword evidence="7 15" id="KW-0812">Transmembrane</keyword>
<dbReference type="InterPro" id="IPR003661">
    <property type="entry name" value="HisK_dim/P_dom"/>
</dbReference>
<keyword evidence="8" id="KW-0547">Nucleotide-binding</keyword>
<dbReference type="InterPro" id="IPR013656">
    <property type="entry name" value="PAS_4"/>
</dbReference>
<reference evidence="18 19" key="1">
    <citation type="journal article" date="2015" name="Genome Announc.">
        <title>Complete Genome of Geobacter pickeringii G13T, a Metal-Reducing Isolate from Sedimentary Kaolin Deposits.</title>
        <authorList>
            <person name="Badalamenti J.P."/>
            <person name="Bond D.R."/>
        </authorList>
    </citation>
    <scope>NUCLEOTIDE SEQUENCE [LARGE SCALE GENOMIC DNA]</scope>
    <source>
        <strain evidence="18 19">G13</strain>
    </source>
</reference>
<dbReference type="OrthoDB" id="5437527at2"/>
<name>A0A0B5BAL4_9BACT</name>
<dbReference type="SUPFAM" id="SSF103190">
    <property type="entry name" value="Sensory domain-like"/>
    <property type="match status" value="1"/>
</dbReference>
<accession>A0A0B5BAL4</accession>
<dbReference type="SUPFAM" id="SSF55785">
    <property type="entry name" value="PYP-like sensor domain (PAS domain)"/>
    <property type="match status" value="1"/>
</dbReference>
<dbReference type="KEGG" id="gpi:GPICK_10825"/>
<protein>
    <recommendedName>
        <fullName evidence="3">histidine kinase</fullName>
        <ecNumber evidence="3">2.7.13.3</ecNumber>
    </recommendedName>
</protein>
<evidence type="ECO:0000256" key="6">
    <source>
        <dbReference type="ARBA" id="ARBA00022679"/>
    </source>
</evidence>
<evidence type="ECO:0000256" key="14">
    <source>
        <dbReference type="SAM" id="Coils"/>
    </source>
</evidence>
<dbReference type="PROSITE" id="PS50109">
    <property type="entry name" value="HIS_KIN"/>
    <property type="match status" value="1"/>
</dbReference>
<evidence type="ECO:0000256" key="4">
    <source>
        <dbReference type="ARBA" id="ARBA00022475"/>
    </source>
</evidence>
<keyword evidence="11 15" id="KW-1133">Transmembrane helix</keyword>
<feature type="coiled-coil region" evidence="14">
    <location>
        <begin position="466"/>
        <end position="493"/>
    </location>
</feature>
<dbReference type="PRINTS" id="PR00344">
    <property type="entry name" value="BCTRLSENSOR"/>
</dbReference>
<evidence type="ECO:0000256" key="9">
    <source>
        <dbReference type="ARBA" id="ARBA00022777"/>
    </source>
</evidence>
<keyword evidence="10" id="KW-0067">ATP-binding</keyword>
<dbReference type="Gene3D" id="6.10.340.10">
    <property type="match status" value="1"/>
</dbReference>
<dbReference type="AlphaFoldDB" id="A0A0B5BAL4"/>
<dbReference type="EMBL" id="CP009788">
    <property type="protein sequence ID" value="AJE03778.1"/>
    <property type="molecule type" value="Genomic_DNA"/>
</dbReference>
<dbReference type="SMART" id="SM00387">
    <property type="entry name" value="HATPase_c"/>
    <property type="match status" value="1"/>
</dbReference>
<dbReference type="InterPro" id="IPR033479">
    <property type="entry name" value="dCache_1"/>
</dbReference>
<proteinExistence type="predicted"/>
<evidence type="ECO:0000313" key="18">
    <source>
        <dbReference type="EMBL" id="AJE03778.1"/>
    </source>
</evidence>
<keyword evidence="14" id="KW-0175">Coiled coil</keyword>
<keyword evidence="12" id="KW-0902">Two-component regulatory system</keyword>
<feature type="domain" description="Histidine kinase" evidence="16">
    <location>
        <begin position="625"/>
        <end position="831"/>
    </location>
</feature>
<dbReference type="Pfam" id="PF00672">
    <property type="entry name" value="HAMP"/>
    <property type="match status" value="1"/>
</dbReference>
<evidence type="ECO:0000259" key="16">
    <source>
        <dbReference type="PROSITE" id="PS50109"/>
    </source>
</evidence>
<evidence type="ECO:0000256" key="12">
    <source>
        <dbReference type="ARBA" id="ARBA00023012"/>
    </source>
</evidence>
<keyword evidence="9 18" id="KW-0418">Kinase</keyword>
<feature type="domain" description="HAMP" evidence="17">
    <location>
        <begin position="422"/>
        <end position="474"/>
    </location>
</feature>
<dbReference type="InterPro" id="IPR004358">
    <property type="entry name" value="Sig_transdc_His_kin-like_C"/>
</dbReference>
<dbReference type="Pfam" id="PF02518">
    <property type="entry name" value="HATPase_c"/>
    <property type="match status" value="1"/>
</dbReference>
<dbReference type="GO" id="GO:0005524">
    <property type="term" value="F:ATP binding"/>
    <property type="evidence" value="ECO:0007669"/>
    <property type="project" value="UniProtKB-KW"/>
</dbReference>
<dbReference type="CDD" id="cd00082">
    <property type="entry name" value="HisKA"/>
    <property type="match status" value="1"/>
</dbReference>
<keyword evidence="4" id="KW-1003">Cell membrane</keyword>
<dbReference type="Gene3D" id="3.30.450.20">
    <property type="entry name" value="PAS domain"/>
    <property type="match status" value="2"/>
</dbReference>
<evidence type="ECO:0000256" key="10">
    <source>
        <dbReference type="ARBA" id="ARBA00022840"/>
    </source>
</evidence>
<dbReference type="SMART" id="SM00304">
    <property type="entry name" value="HAMP"/>
    <property type="match status" value="1"/>
</dbReference>
<keyword evidence="19" id="KW-1185">Reference proteome</keyword>
<evidence type="ECO:0000313" key="19">
    <source>
        <dbReference type="Proteomes" id="UP000057609"/>
    </source>
</evidence>
<evidence type="ECO:0000256" key="8">
    <source>
        <dbReference type="ARBA" id="ARBA00022741"/>
    </source>
</evidence>
<dbReference type="EC" id="2.7.13.3" evidence="3"/>
<feature type="transmembrane region" description="Helical" evidence="15">
    <location>
        <begin position="401"/>
        <end position="420"/>
    </location>
</feature>
<organism evidence="18 19">
    <name type="scientific">Geobacter pickeringii</name>
    <dbReference type="NCBI Taxonomy" id="345632"/>
    <lineage>
        <taxon>Bacteria</taxon>
        <taxon>Pseudomonadati</taxon>
        <taxon>Thermodesulfobacteriota</taxon>
        <taxon>Desulfuromonadia</taxon>
        <taxon>Geobacterales</taxon>
        <taxon>Geobacteraceae</taxon>
        <taxon>Geobacter</taxon>
    </lineage>
</organism>
<keyword evidence="5" id="KW-0597">Phosphoprotein</keyword>
<dbReference type="InterPro" id="IPR003660">
    <property type="entry name" value="HAMP_dom"/>
</dbReference>
<sequence>MKNLSLFQKTLVALLVLSLVPLLASSLILALNLGTVQEELAARIAASADRQASESLQLRAEQVAESIANFLEECETDLQLVSTLPRTANILTSFYESRRGEIWRRDGTSATPRELHEFIPRYSSLAIVDRRGREAFVISGGTIVPKEALRDVSTPAGTEFLSEDYFRRTRELKKGEIYVSHLTGFHVSKEEQLAGAPDPESAAGGKEYRGVIRFATPLFDRRGEFDGIAVLSLDHRHLMEFTQHISPGSNSSVVFPSYKSGNYAFIFDDEGWIITHPKYWDIRGVDRQGRPVPPYAVQTPAADVERGRTPYNLDHAGFIHPNYPRVAQLIRERKSGHVDIANVGGAKKIMAFAPIIYDTGDYRAHGIFGGVTIGFQVDQFHETARAGSALINQQLREHLRLSALIVAATSIMVVLCAWLLSRGVTRPLALLTERARRLAAGDSAERVEITARDEVGELAETFNRMAEELDERKGNLLKTLDELQASRREIIEERNFKESVLESISSAIITLSPDGNLTSINGTGRQLLGASARVGAPCGEILRGWGDMPERVAAVLAGGKGYGREPLIVDHGGRERHFEVGFFPIHAASDGGITVTIRDETEKERFREEMTRLDRLASLGKLAAGIAHEVRNPLTGVSLLLDDLHDRAGLDPESQAMMGKALQEIERVERLIAALLNFSTPPKTTFREGDLNRVLQDTLLLLRRECERRQVALAFTPAEVPPFPFDIEKIKQALLNLVKNALEAMPAGGTITVTTGTGNGFATIAVNDNGPGIAEADLPQIFEPFFTRKGAGTGLGLSITQRIVEEHHGRITVASESGHGTTFTIHLPVQG</sequence>
<dbReference type="Pfam" id="PF02743">
    <property type="entry name" value="dCache_1"/>
    <property type="match status" value="1"/>
</dbReference>
<dbReference type="InterPro" id="IPR036097">
    <property type="entry name" value="HisK_dim/P_sf"/>
</dbReference>
<dbReference type="PANTHER" id="PTHR43065">
    <property type="entry name" value="SENSOR HISTIDINE KINASE"/>
    <property type="match status" value="1"/>
</dbReference>
<dbReference type="SUPFAM" id="SSF47384">
    <property type="entry name" value="Homodimeric domain of signal transducing histidine kinase"/>
    <property type="match status" value="1"/>
</dbReference>
<dbReference type="STRING" id="345632.GPICK_10825"/>
<dbReference type="PANTHER" id="PTHR43065:SF10">
    <property type="entry name" value="PEROXIDE STRESS-ACTIVATED HISTIDINE KINASE MAK3"/>
    <property type="match status" value="1"/>
</dbReference>
<evidence type="ECO:0000256" key="7">
    <source>
        <dbReference type="ARBA" id="ARBA00022692"/>
    </source>
</evidence>
<dbReference type="InterPro" id="IPR035965">
    <property type="entry name" value="PAS-like_dom_sf"/>
</dbReference>
<dbReference type="GO" id="GO:0005886">
    <property type="term" value="C:plasma membrane"/>
    <property type="evidence" value="ECO:0007669"/>
    <property type="project" value="UniProtKB-SubCell"/>
</dbReference>
<dbReference type="Pfam" id="PF00512">
    <property type="entry name" value="HisKA"/>
    <property type="match status" value="1"/>
</dbReference>
<evidence type="ECO:0000256" key="3">
    <source>
        <dbReference type="ARBA" id="ARBA00012438"/>
    </source>
</evidence>
<dbReference type="InterPro" id="IPR029151">
    <property type="entry name" value="Sensor-like_sf"/>
</dbReference>
<dbReference type="PROSITE" id="PS50885">
    <property type="entry name" value="HAMP"/>
    <property type="match status" value="1"/>
</dbReference>
<comment type="subcellular location">
    <subcellularLocation>
        <location evidence="2">Cell membrane</location>
        <topology evidence="2">Multi-pass membrane protein</topology>
    </subcellularLocation>
</comment>